<dbReference type="Pfam" id="PF07992">
    <property type="entry name" value="Pyr_redox_2"/>
    <property type="match status" value="1"/>
</dbReference>
<evidence type="ECO:0000256" key="8">
    <source>
        <dbReference type="RuleBase" id="RU003881"/>
    </source>
</evidence>
<comment type="cofactor">
    <cofactor evidence="8">
        <name>FAD</name>
        <dbReference type="ChEBI" id="CHEBI:57692"/>
    </cofactor>
    <text evidence="8">Binds 1 FAD per subunit.</text>
</comment>
<accession>A0A3G2R1X9</accession>
<dbReference type="KEGG" id="bacg:D2962_01470"/>
<proteinExistence type="inferred from homology"/>
<dbReference type="PRINTS" id="PR00469">
    <property type="entry name" value="PNDRDTASEII"/>
</dbReference>
<evidence type="ECO:0000256" key="7">
    <source>
        <dbReference type="RuleBase" id="RU003880"/>
    </source>
</evidence>
<evidence type="ECO:0000256" key="2">
    <source>
        <dbReference type="ARBA" id="ARBA00022630"/>
    </source>
</evidence>
<dbReference type="PANTHER" id="PTHR48105">
    <property type="entry name" value="THIOREDOXIN REDUCTASE 1-RELATED-RELATED"/>
    <property type="match status" value="1"/>
</dbReference>
<dbReference type="InterPro" id="IPR008255">
    <property type="entry name" value="Pyr_nucl-diS_OxRdtase_2_AS"/>
</dbReference>
<dbReference type="InterPro" id="IPR036188">
    <property type="entry name" value="FAD/NAD-bd_sf"/>
</dbReference>
<keyword evidence="4 7" id="KW-0560">Oxidoreductase</keyword>
<comment type="subunit">
    <text evidence="7">Homodimer.</text>
</comment>
<evidence type="ECO:0000259" key="9">
    <source>
        <dbReference type="Pfam" id="PF07992"/>
    </source>
</evidence>
<dbReference type="GO" id="GO:0005737">
    <property type="term" value="C:cytoplasm"/>
    <property type="evidence" value="ECO:0007669"/>
    <property type="project" value="InterPro"/>
</dbReference>
<comment type="similarity">
    <text evidence="1 7">Belongs to the class-II pyridine nucleotide-disulfide oxidoreductase family.</text>
</comment>
<sequence>MKDVAIIGAGPAGLSAGIYAARAKLSTVIVEKMYPGGQAAITDRIENYPGFNEGIGGSELTDNMKAQAEKFGAELLNGDVIGIKKENEKFIIQLTGETLEAKTVILAMGAESRKLGVKGEKEYTGRGVSYCATCDGAFYTDKPIMMVGGGDTAIEEALYLTRFAESIKVVHRRDQLRATKILQERAFKNEKIKFIWNSVVDEIKGQDMVEEVIVKNVKTGEKTSVLVNGVFVAIGLVPNTSFVKDLVKLNEQGYIITDENMGTGVPGLYAAGDVRQKSLRQVVTAVADGAIAAVEAGKYLESL</sequence>
<evidence type="ECO:0000256" key="4">
    <source>
        <dbReference type="ARBA" id="ARBA00023002"/>
    </source>
</evidence>
<dbReference type="InterPro" id="IPR023753">
    <property type="entry name" value="FAD/NAD-binding_dom"/>
</dbReference>
<dbReference type="GO" id="GO:0019430">
    <property type="term" value="P:removal of superoxide radicals"/>
    <property type="evidence" value="ECO:0007669"/>
    <property type="project" value="UniProtKB-UniRule"/>
</dbReference>
<protein>
    <recommendedName>
        <fullName evidence="7">Thioredoxin reductase</fullName>
        <ecNumber evidence="7">1.8.1.9</ecNumber>
    </recommendedName>
</protein>
<dbReference type="PROSITE" id="PS00573">
    <property type="entry name" value="PYRIDINE_REDOX_2"/>
    <property type="match status" value="1"/>
</dbReference>
<gene>
    <name evidence="10" type="primary">trxB</name>
    <name evidence="10" type="ORF">D2962_01470</name>
</gene>
<dbReference type="InterPro" id="IPR005982">
    <property type="entry name" value="Thioredox_Rdtase"/>
</dbReference>
<dbReference type="AlphaFoldDB" id="A0A3G2R1X9"/>
<evidence type="ECO:0000256" key="3">
    <source>
        <dbReference type="ARBA" id="ARBA00022827"/>
    </source>
</evidence>
<dbReference type="InterPro" id="IPR050097">
    <property type="entry name" value="Ferredoxin-NADP_redctase_2"/>
</dbReference>
<dbReference type="Proteomes" id="UP000280960">
    <property type="component" value="Chromosome"/>
</dbReference>
<keyword evidence="8" id="KW-0521">NADP</keyword>
<evidence type="ECO:0000313" key="11">
    <source>
        <dbReference type="Proteomes" id="UP000280960"/>
    </source>
</evidence>
<evidence type="ECO:0000313" key="10">
    <source>
        <dbReference type="EMBL" id="AYO29452.1"/>
    </source>
</evidence>
<keyword evidence="6 7" id="KW-0676">Redox-active center</keyword>
<dbReference type="Gene3D" id="3.50.50.60">
    <property type="entry name" value="FAD/NAD(P)-binding domain"/>
    <property type="match status" value="2"/>
</dbReference>
<dbReference type="SUPFAM" id="SSF51905">
    <property type="entry name" value="FAD/NAD(P)-binding domain"/>
    <property type="match status" value="1"/>
</dbReference>
<evidence type="ECO:0000256" key="1">
    <source>
        <dbReference type="ARBA" id="ARBA00009333"/>
    </source>
</evidence>
<dbReference type="EMBL" id="CP033169">
    <property type="protein sequence ID" value="AYO29452.1"/>
    <property type="molecule type" value="Genomic_DNA"/>
</dbReference>
<dbReference type="NCBIfam" id="TIGR01292">
    <property type="entry name" value="TRX_reduct"/>
    <property type="match status" value="1"/>
</dbReference>
<feature type="domain" description="FAD/NAD(P)-binding" evidence="9">
    <location>
        <begin position="2"/>
        <end position="289"/>
    </location>
</feature>
<dbReference type="EC" id="1.8.1.9" evidence="7"/>
<comment type="catalytic activity">
    <reaction evidence="7">
        <text>[thioredoxin]-dithiol + NADP(+) = [thioredoxin]-disulfide + NADPH + H(+)</text>
        <dbReference type="Rhea" id="RHEA:20345"/>
        <dbReference type="Rhea" id="RHEA-COMP:10698"/>
        <dbReference type="Rhea" id="RHEA-COMP:10700"/>
        <dbReference type="ChEBI" id="CHEBI:15378"/>
        <dbReference type="ChEBI" id="CHEBI:29950"/>
        <dbReference type="ChEBI" id="CHEBI:50058"/>
        <dbReference type="ChEBI" id="CHEBI:57783"/>
        <dbReference type="ChEBI" id="CHEBI:58349"/>
        <dbReference type="EC" id="1.8.1.9"/>
    </reaction>
</comment>
<keyword evidence="5" id="KW-1015">Disulfide bond</keyword>
<evidence type="ECO:0000256" key="6">
    <source>
        <dbReference type="ARBA" id="ARBA00023284"/>
    </source>
</evidence>
<dbReference type="RefSeq" id="WP_122013887.1">
    <property type="nucleotide sequence ID" value="NZ_CP033169.1"/>
</dbReference>
<dbReference type="PRINTS" id="PR00368">
    <property type="entry name" value="FADPNR"/>
</dbReference>
<organism evidence="10 11">
    <name type="scientific">Biomaibacter acetigenes</name>
    <dbReference type="NCBI Taxonomy" id="2316383"/>
    <lineage>
        <taxon>Bacteria</taxon>
        <taxon>Bacillati</taxon>
        <taxon>Bacillota</taxon>
        <taxon>Clostridia</taxon>
        <taxon>Thermosediminibacterales</taxon>
        <taxon>Tepidanaerobacteraceae</taxon>
        <taxon>Biomaibacter</taxon>
    </lineage>
</organism>
<keyword evidence="11" id="KW-1185">Reference proteome</keyword>
<dbReference type="GO" id="GO:0004791">
    <property type="term" value="F:thioredoxin-disulfide reductase (NADPH) activity"/>
    <property type="evidence" value="ECO:0007669"/>
    <property type="project" value="UniProtKB-UniRule"/>
</dbReference>
<name>A0A3G2R1X9_9FIRM</name>
<reference evidence="10 11" key="1">
    <citation type="submission" date="2018-10" db="EMBL/GenBank/DDBJ databases">
        <authorList>
            <person name="Zhang X."/>
        </authorList>
    </citation>
    <scope>NUCLEOTIDE SEQUENCE [LARGE SCALE GENOMIC DNA]</scope>
    <source>
        <strain evidence="10 11">SK-G1</strain>
    </source>
</reference>
<evidence type="ECO:0000256" key="5">
    <source>
        <dbReference type="ARBA" id="ARBA00023157"/>
    </source>
</evidence>
<keyword evidence="2 7" id="KW-0285">Flavoprotein</keyword>
<keyword evidence="3 7" id="KW-0274">FAD</keyword>